<keyword evidence="7 8" id="KW-0472">Membrane</keyword>
<dbReference type="CDD" id="cd06550">
    <property type="entry name" value="TM_ABC_iron-siderophores_like"/>
    <property type="match status" value="1"/>
</dbReference>
<dbReference type="InterPro" id="IPR037294">
    <property type="entry name" value="ABC_BtuC-like"/>
</dbReference>
<gene>
    <name evidence="9" type="primary">fepG2</name>
    <name evidence="9" type="ORF">CMASS_07395</name>
</gene>
<feature type="transmembrane region" description="Helical" evidence="8">
    <location>
        <begin position="301"/>
        <end position="323"/>
    </location>
</feature>
<accession>A0ABY7UBS1</accession>
<evidence type="ECO:0000256" key="8">
    <source>
        <dbReference type="SAM" id="Phobius"/>
    </source>
</evidence>
<dbReference type="SUPFAM" id="SSF81345">
    <property type="entry name" value="ABC transporter involved in vitamin B12 uptake, BtuC"/>
    <property type="match status" value="1"/>
</dbReference>
<feature type="transmembrane region" description="Helical" evidence="8">
    <location>
        <begin position="185"/>
        <end position="208"/>
    </location>
</feature>
<protein>
    <submittedName>
        <fullName evidence="9">Ferric enterobactin transport system permease protein FepG</fullName>
    </submittedName>
</protein>
<feature type="transmembrane region" description="Helical" evidence="8">
    <location>
        <begin position="116"/>
        <end position="138"/>
    </location>
</feature>
<keyword evidence="3" id="KW-0813">Transport</keyword>
<dbReference type="Pfam" id="PF01032">
    <property type="entry name" value="FecCD"/>
    <property type="match status" value="1"/>
</dbReference>
<proteinExistence type="inferred from homology"/>
<dbReference type="InterPro" id="IPR000522">
    <property type="entry name" value="ABC_transptr_permease_BtuC"/>
</dbReference>
<feature type="transmembrane region" description="Helical" evidence="8">
    <location>
        <begin position="61"/>
        <end position="80"/>
    </location>
</feature>
<keyword evidence="10" id="KW-1185">Reference proteome</keyword>
<evidence type="ECO:0000313" key="9">
    <source>
        <dbReference type="EMBL" id="WCZ32912.1"/>
    </source>
</evidence>
<organism evidence="9 10">
    <name type="scientific">Corynebacterium massiliense DSM 45435</name>
    <dbReference type="NCBI Taxonomy" id="1121364"/>
    <lineage>
        <taxon>Bacteria</taxon>
        <taxon>Bacillati</taxon>
        <taxon>Actinomycetota</taxon>
        <taxon>Actinomycetes</taxon>
        <taxon>Mycobacteriales</taxon>
        <taxon>Corynebacteriaceae</taxon>
        <taxon>Corynebacterium</taxon>
    </lineage>
</organism>
<feature type="transmembrane region" description="Helical" evidence="8">
    <location>
        <begin position="145"/>
        <end position="165"/>
    </location>
</feature>
<evidence type="ECO:0000256" key="3">
    <source>
        <dbReference type="ARBA" id="ARBA00022448"/>
    </source>
</evidence>
<dbReference type="PANTHER" id="PTHR30472">
    <property type="entry name" value="FERRIC ENTEROBACTIN TRANSPORT SYSTEM PERMEASE PROTEIN"/>
    <property type="match status" value="1"/>
</dbReference>
<feature type="transmembrane region" description="Helical" evidence="8">
    <location>
        <begin position="234"/>
        <end position="260"/>
    </location>
</feature>
<evidence type="ECO:0000313" key="10">
    <source>
        <dbReference type="Proteomes" id="UP001220064"/>
    </source>
</evidence>
<name>A0ABY7UBS1_9CORY</name>
<dbReference type="Gene3D" id="1.10.3470.10">
    <property type="entry name" value="ABC transporter involved in vitamin B12 uptake, BtuC"/>
    <property type="match status" value="1"/>
</dbReference>
<evidence type="ECO:0000256" key="6">
    <source>
        <dbReference type="ARBA" id="ARBA00022989"/>
    </source>
</evidence>
<dbReference type="EMBL" id="CP063189">
    <property type="protein sequence ID" value="WCZ32912.1"/>
    <property type="molecule type" value="Genomic_DNA"/>
</dbReference>
<feature type="transmembrane region" description="Helical" evidence="8">
    <location>
        <begin position="92"/>
        <end position="110"/>
    </location>
</feature>
<evidence type="ECO:0000256" key="1">
    <source>
        <dbReference type="ARBA" id="ARBA00004651"/>
    </source>
</evidence>
<comment type="similarity">
    <text evidence="2">Belongs to the binding-protein-dependent transport system permease family. FecCD subfamily.</text>
</comment>
<sequence length="333" mass="34078">MRFSHFIRPSLVAALVLATMAYALLGPGAGQTSSDLLTALLHPGTEGFAPTVVWQWRAPRVVAALIVGMCLGISGALFQVLTHNPLGSPDIIGFNTGAYTGVIVVTLAGFSSALNIALGALGGGAVAAFVIMALTFAGRLSGPRLIVVGIGVTFFLSAVNKWLILSGELEQSLGAATWAAGTLSSLSWAQVVPLGALGLIACVLGLFLRGWCDVLTLGETPAATLGLDVNRARVAMVCIGTVLIALSTALVGPISFIALAAPHIARMISRTARTPLLLSGVIGALFLLVADTAGQRLFSPITLPAGLITVCAGGIYLVGLLLWQSRSTSAKGR</sequence>
<evidence type="ECO:0000256" key="5">
    <source>
        <dbReference type="ARBA" id="ARBA00022692"/>
    </source>
</evidence>
<keyword evidence="6 8" id="KW-1133">Transmembrane helix</keyword>
<dbReference type="RefSeq" id="WP_022862383.1">
    <property type="nucleotide sequence ID" value="NZ_ATVG01000001.1"/>
</dbReference>
<dbReference type="Proteomes" id="UP001220064">
    <property type="component" value="Chromosome"/>
</dbReference>
<comment type="subcellular location">
    <subcellularLocation>
        <location evidence="1">Cell membrane</location>
        <topology evidence="1">Multi-pass membrane protein</topology>
    </subcellularLocation>
</comment>
<dbReference type="PANTHER" id="PTHR30472:SF24">
    <property type="entry name" value="FERRIC ENTEROBACTIN TRANSPORT SYSTEM PERMEASE PROTEIN FEPG"/>
    <property type="match status" value="1"/>
</dbReference>
<keyword evidence="4" id="KW-1003">Cell membrane</keyword>
<feature type="transmembrane region" description="Helical" evidence="8">
    <location>
        <begin position="272"/>
        <end position="289"/>
    </location>
</feature>
<evidence type="ECO:0000256" key="2">
    <source>
        <dbReference type="ARBA" id="ARBA00007935"/>
    </source>
</evidence>
<evidence type="ECO:0000256" key="7">
    <source>
        <dbReference type="ARBA" id="ARBA00023136"/>
    </source>
</evidence>
<evidence type="ECO:0000256" key="4">
    <source>
        <dbReference type="ARBA" id="ARBA00022475"/>
    </source>
</evidence>
<keyword evidence="5 8" id="KW-0812">Transmembrane</keyword>
<reference evidence="9 10" key="1">
    <citation type="submission" date="2020-10" db="EMBL/GenBank/DDBJ databases">
        <title>Complete genome sequence of Corynebacterium massiliense DSM 45435, type strain of Corynebacterium massiliense.</title>
        <authorList>
            <person name="Busche T."/>
            <person name="Kalinowski J."/>
            <person name="Ruckert C."/>
        </authorList>
    </citation>
    <scope>NUCLEOTIDE SEQUENCE [LARGE SCALE GENOMIC DNA]</scope>
    <source>
        <strain evidence="9 10">DSM 45435</strain>
    </source>
</reference>